<keyword evidence="4" id="KW-1185">Reference proteome</keyword>
<dbReference type="SUPFAM" id="SSF56601">
    <property type="entry name" value="beta-lactamase/transpeptidase-like"/>
    <property type="match status" value="1"/>
</dbReference>
<name>A0A160N1J9_9GAMM</name>
<feature type="domain" description="Beta-lactamase-related" evidence="2">
    <location>
        <begin position="163"/>
        <end position="435"/>
    </location>
</feature>
<dbReference type="InterPro" id="IPR012338">
    <property type="entry name" value="Beta-lactam/transpept-like"/>
</dbReference>
<gene>
    <name evidence="3" type="ORF">ATSB10_17840</name>
</gene>
<protein>
    <recommendedName>
        <fullName evidence="2">Beta-lactamase-related domain-containing protein</fullName>
    </recommendedName>
</protein>
<proteinExistence type="predicted"/>
<dbReference type="Gene3D" id="3.40.710.10">
    <property type="entry name" value="DD-peptidase/beta-lactamase superfamily"/>
    <property type="match status" value="1"/>
</dbReference>
<evidence type="ECO:0000313" key="4">
    <source>
        <dbReference type="Proteomes" id="UP000077255"/>
    </source>
</evidence>
<reference evidence="3 4" key="1">
    <citation type="submission" date="2016-02" db="EMBL/GenBank/DDBJ databases">
        <title>Complete genome sequencing and analysis of ATSB10, Dyella thiooxydans isolated from rhizosphere soil of sunflower (Helianthus annuus L.).</title>
        <authorList>
            <person name="Lee Y."/>
            <person name="Hwangbo K."/>
            <person name="Chung H."/>
            <person name="Yoo J."/>
            <person name="Kim K.Y."/>
            <person name="Sa T.M."/>
            <person name="Um Y."/>
            <person name="Madhaiyan M."/>
        </authorList>
    </citation>
    <scope>NUCLEOTIDE SEQUENCE [LARGE SCALE GENOMIC DNA]</scope>
    <source>
        <strain evidence="3 4">ATSB10</strain>
    </source>
</reference>
<organism evidence="3 4">
    <name type="scientific">Dyella thiooxydans</name>
    <dbReference type="NCBI Taxonomy" id="445710"/>
    <lineage>
        <taxon>Bacteria</taxon>
        <taxon>Pseudomonadati</taxon>
        <taxon>Pseudomonadota</taxon>
        <taxon>Gammaproteobacteria</taxon>
        <taxon>Lysobacterales</taxon>
        <taxon>Rhodanobacteraceae</taxon>
        <taxon>Dyella</taxon>
    </lineage>
</organism>
<dbReference type="Pfam" id="PF00144">
    <property type="entry name" value="Beta-lactamase"/>
    <property type="match status" value="1"/>
</dbReference>
<evidence type="ECO:0000313" key="3">
    <source>
        <dbReference type="EMBL" id="AND69238.1"/>
    </source>
</evidence>
<evidence type="ECO:0000259" key="2">
    <source>
        <dbReference type="Pfam" id="PF00144"/>
    </source>
</evidence>
<dbReference type="AlphaFoldDB" id="A0A160N1J9"/>
<dbReference type="PATRIC" id="fig|445710.3.peg.1781"/>
<dbReference type="STRING" id="445710.ATSB10_17840"/>
<evidence type="ECO:0000256" key="1">
    <source>
        <dbReference type="SAM" id="MobiDB-lite"/>
    </source>
</evidence>
<dbReference type="EMBL" id="CP014841">
    <property type="protein sequence ID" value="AND69238.1"/>
    <property type="molecule type" value="Genomic_DNA"/>
</dbReference>
<feature type="region of interest" description="Disordered" evidence="1">
    <location>
        <begin position="116"/>
        <end position="138"/>
    </location>
</feature>
<dbReference type="InterPro" id="IPR050789">
    <property type="entry name" value="Diverse_Enzym_Activities"/>
</dbReference>
<dbReference type="KEGG" id="dtx:ATSB10_17840"/>
<dbReference type="PANTHER" id="PTHR43283">
    <property type="entry name" value="BETA-LACTAMASE-RELATED"/>
    <property type="match status" value="1"/>
</dbReference>
<dbReference type="OrthoDB" id="6963107at2"/>
<dbReference type="InterPro" id="IPR001466">
    <property type="entry name" value="Beta-lactam-related"/>
</dbReference>
<dbReference type="Proteomes" id="UP000077255">
    <property type="component" value="Chromosome"/>
</dbReference>
<sequence length="465" mass="50781">MKPSGQAAGRTRRRLIGVLLIGAALIGILAFRPDRALRVGTAVVSEALCGGVFVSGRAPDRVFAEDIAANPGLKLIRRHLHYAIDFKQHAVHANWLGLFRSTAYFQPGYGCTLGSLPEHRPPLQRPTEASPEPAIEPGSPALQAALARAFAEPSRPPFRRIHAIVIMRDGRIIAERYANDVGVDTPLLGFSVSKSVTNALVGILVRQHRLDVEHRAPVAAWDHADDPRHAITLDQLLRMTSGLDLTESDTGFDPVSRMLFLERDMAGFAERARLRHKPGEVWEYTSGNTLIASAIIRDAVGGKAQDVLRFARDELFKPVGMRHVVIEFDAAGTPIGSTRIYASARDWARFGQLYLDDGKVGDKRILPPGWVAYSTRRTLDSDYAAGFWINASDTANARWRVRHGMPADTFYASGLNGQRIVVVPSQHLVIARLGSTIDPPNYDMPGLARLVSDVIAATGNTPPAP</sequence>
<dbReference type="PANTHER" id="PTHR43283:SF7">
    <property type="entry name" value="BETA-LACTAMASE-RELATED DOMAIN-CONTAINING PROTEIN"/>
    <property type="match status" value="1"/>
</dbReference>
<accession>A0A160N1J9</accession>